<accession>A0A3L8DIM0</accession>
<reference evidence="1" key="2">
    <citation type="submission" date="2018-07" db="EMBL/GenBank/DDBJ databases">
        <authorList>
            <person name="Mckenzie S.K."/>
            <person name="Kronauer D.J.C."/>
        </authorList>
    </citation>
    <scope>NUCLEOTIDE SEQUENCE</scope>
    <source>
        <strain evidence="1">Clonal line C1</strain>
    </source>
</reference>
<dbReference type="Proteomes" id="UP000279307">
    <property type="component" value="Chromosome 8"/>
</dbReference>
<proteinExistence type="predicted"/>
<dbReference type="EMBL" id="QOIP01000008">
    <property type="protein sequence ID" value="RLU19779.1"/>
    <property type="molecule type" value="Genomic_DNA"/>
</dbReference>
<reference evidence="1" key="1">
    <citation type="journal article" date="2018" name="Genome Res.">
        <title>The genomic architecture and molecular evolution of ant odorant receptors.</title>
        <authorList>
            <person name="McKenzie S.K."/>
            <person name="Kronauer D.J.C."/>
        </authorList>
    </citation>
    <scope>NUCLEOTIDE SEQUENCE [LARGE SCALE GENOMIC DNA]</scope>
    <source>
        <strain evidence="1">Clonal line C1</strain>
    </source>
</reference>
<comment type="caution">
    <text evidence="1">The sequence shown here is derived from an EMBL/GenBank/DDBJ whole genome shotgun (WGS) entry which is preliminary data.</text>
</comment>
<name>A0A3L8DIM0_OOCBI</name>
<dbReference type="AlphaFoldDB" id="A0A3L8DIM0"/>
<organism evidence="1">
    <name type="scientific">Ooceraea biroi</name>
    <name type="common">Clonal raider ant</name>
    <name type="synonym">Cerapachys biroi</name>
    <dbReference type="NCBI Taxonomy" id="2015173"/>
    <lineage>
        <taxon>Eukaryota</taxon>
        <taxon>Metazoa</taxon>
        <taxon>Ecdysozoa</taxon>
        <taxon>Arthropoda</taxon>
        <taxon>Hexapoda</taxon>
        <taxon>Insecta</taxon>
        <taxon>Pterygota</taxon>
        <taxon>Neoptera</taxon>
        <taxon>Endopterygota</taxon>
        <taxon>Hymenoptera</taxon>
        <taxon>Apocrita</taxon>
        <taxon>Aculeata</taxon>
        <taxon>Formicoidea</taxon>
        <taxon>Formicidae</taxon>
        <taxon>Dorylinae</taxon>
        <taxon>Ooceraea</taxon>
    </lineage>
</organism>
<evidence type="ECO:0000313" key="1">
    <source>
        <dbReference type="EMBL" id="RLU19779.1"/>
    </source>
</evidence>
<gene>
    <name evidence="1" type="ORF">DMN91_008337</name>
</gene>
<sequence length="120" mass="13896">MKLSSYVYNILNRIISDRNQFARRIEMLYSPTGEMDEWIKTIHDFLNNRARIIPPTEATEYMVGRIEGDPSVNANNDNTVMKLKAEVAYAWLMYTTDILRVSSSHLDRRTTSSTSKLCTK</sequence>
<protein>
    <submittedName>
        <fullName evidence="1">Uncharacterized protein</fullName>
    </submittedName>
</protein>